<evidence type="ECO:0000313" key="4">
    <source>
        <dbReference type="Proteomes" id="UP001169764"/>
    </source>
</evidence>
<comment type="caution">
    <text evidence="3">The sequence shown here is derived from an EMBL/GenBank/DDBJ whole genome shotgun (WGS) entry which is preliminary data.</text>
</comment>
<feature type="domain" description="Mandelate racemase/muconate lactonizing enzyme C-terminal" evidence="2">
    <location>
        <begin position="226"/>
        <end position="332"/>
    </location>
</feature>
<proteinExistence type="predicted"/>
<accession>A0ABT8Y3F4</accession>
<dbReference type="Proteomes" id="UP001169764">
    <property type="component" value="Unassembled WGS sequence"/>
</dbReference>
<dbReference type="Pfam" id="PF13378">
    <property type="entry name" value="MR_MLE_C"/>
    <property type="match status" value="1"/>
</dbReference>
<dbReference type="InterPro" id="IPR029017">
    <property type="entry name" value="Enolase-like_N"/>
</dbReference>
<dbReference type="InterPro" id="IPR013342">
    <property type="entry name" value="Mandelate_racemase_C"/>
</dbReference>
<dbReference type="InterPro" id="IPR034593">
    <property type="entry name" value="DgoD-like"/>
</dbReference>
<evidence type="ECO:0000313" key="3">
    <source>
        <dbReference type="EMBL" id="MDO6412837.1"/>
    </source>
</evidence>
<dbReference type="InterPro" id="IPR006311">
    <property type="entry name" value="TAT_signal"/>
</dbReference>
<dbReference type="SUPFAM" id="SSF54826">
    <property type="entry name" value="Enolase N-terminal domain-like"/>
    <property type="match status" value="1"/>
</dbReference>
<evidence type="ECO:0000259" key="2">
    <source>
        <dbReference type="SMART" id="SM00922"/>
    </source>
</evidence>
<dbReference type="InterPro" id="IPR029065">
    <property type="entry name" value="Enolase_C-like"/>
</dbReference>
<dbReference type="Gene3D" id="3.30.390.10">
    <property type="entry name" value="Enolase-like, N-terminal domain"/>
    <property type="match status" value="1"/>
</dbReference>
<dbReference type="CDD" id="cd03316">
    <property type="entry name" value="MR_like"/>
    <property type="match status" value="1"/>
</dbReference>
<feature type="signal peptide" evidence="1">
    <location>
        <begin position="1"/>
        <end position="30"/>
    </location>
</feature>
<protein>
    <submittedName>
        <fullName evidence="3">Mandelate racemase/muconate lactonizing enzyme family protein</fullName>
    </submittedName>
</protein>
<feature type="chain" id="PRO_5047138844" evidence="1">
    <location>
        <begin position="31"/>
        <end position="463"/>
    </location>
</feature>
<reference evidence="3" key="1">
    <citation type="submission" date="2023-07" db="EMBL/GenBank/DDBJ databases">
        <authorList>
            <person name="Kim M."/>
        </authorList>
    </citation>
    <scope>NUCLEOTIDE SEQUENCE</scope>
    <source>
        <strain evidence="3">BIUV-7</strain>
    </source>
</reference>
<dbReference type="SFLD" id="SFLDS00001">
    <property type="entry name" value="Enolase"/>
    <property type="match status" value="1"/>
</dbReference>
<dbReference type="SUPFAM" id="SSF51604">
    <property type="entry name" value="Enolase C-terminal domain-like"/>
    <property type="match status" value="1"/>
</dbReference>
<dbReference type="Gene3D" id="3.20.20.120">
    <property type="entry name" value="Enolase-like C-terminal domain"/>
    <property type="match status" value="1"/>
</dbReference>
<keyword evidence="1" id="KW-0732">Signal</keyword>
<dbReference type="RefSeq" id="WP_303539171.1">
    <property type="nucleotide sequence ID" value="NZ_JAUOTP010000001.1"/>
</dbReference>
<sequence length="463" mass="49799">MASRREILGSSAALATAGMAALANPGAAAAQTVGVKAGDLPDLTVKEVRCYVTDIAGYKSLNGENGEIVSIITNSGIEGLYTLGNRNRTPGQGWVDWAKATLVGKSVVDLLPALASTSGLKSTYGFNGQMGDPKENGRYTGAQTFGKRGGVGDESAFVTPALQGSGLVLRGGGAWPNWYRAAADICLWDIMGKAVNRPIYQILHGGVGAQKTKLIAYASSTHHPSIEDYAPEALKAKSQGFRAYKIHPGTGAHRKGADVPAYLGHIEEAKQIRAAVGDEYILAHDPVMMYNRYEAMKVARALDDLDFAWFEDPLRTDDQEGLIELCRYANLPIHVGEFIYSIADFAEYIAKGALDVVRLIADNTGGISGSMRVGLLADAFGLECTPHNWGNPMDLAVHFHLELALPNASWFEVPYPAELVDHPYMPIKYRPDKDGYIHAPTAPGLGVPIDRAAFDRATKQILR</sequence>
<dbReference type="EMBL" id="JAUOTP010000001">
    <property type="protein sequence ID" value="MDO6412837.1"/>
    <property type="molecule type" value="Genomic_DNA"/>
</dbReference>
<keyword evidence="4" id="KW-1185">Reference proteome</keyword>
<dbReference type="PANTHER" id="PTHR48080">
    <property type="entry name" value="D-GALACTONATE DEHYDRATASE-RELATED"/>
    <property type="match status" value="1"/>
</dbReference>
<dbReference type="SMART" id="SM00922">
    <property type="entry name" value="MR_MLE"/>
    <property type="match status" value="1"/>
</dbReference>
<organism evidence="3 4">
    <name type="scientific">Sphingomonas natans</name>
    <dbReference type="NCBI Taxonomy" id="3063330"/>
    <lineage>
        <taxon>Bacteria</taxon>
        <taxon>Pseudomonadati</taxon>
        <taxon>Pseudomonadota</taxon>
        <taxon>Alphaproteobacteria</taxon>
        <taxon>Sphingomonadales</taxon>
        <taxon>Sphingomonadaceae</taxon>
        <taxon>Sphingomonas</taxon>
    </lineage>
</organism>
<name>A0ABT8Y3F4_9SPHN</name>
<dbReference type="PANTHER" id="PTHR48080:SF2">
    <property type="entry name" value="D-GALACTONATE DEHYDRATASE"/>
    <property type="match status" value="1"/>
</dbReference>
<gene>
    <name evidence="3" type="ORF">Q4F19_00435</name>
</gene>
<dbReference type="InterPro" id="IPR036849">
    <property type="entry name" value="Enolase-like_C_sf"/>
</dbReference>
<evidence type="ECO:0000256" key="1">
    <source>
        <dbReference type="SAM" id="SignalP"/>
    </source>
</evidence>
<dbReference type="PROSITE" id="PS51318">
    <property type="entry name" value="TAT"/>
    <property type="match status" value="1"/>
</dbReference>